<evidence type="ECO:0000256" key="2">
    <source>
        <dbReference type="ARBA" id="ARBA00004173"/>
    </source>
</evidence>
<evidence type="ECO:0000256" key="1">
    <source>
        <dbReference type="ARBA" id="ARBA00001974"/>
    </source>
</evidence>
<evidence type="ECO:0000259" key="12">
    <source>
        <dbReference type="Pfam" id="PF02771"/>
    </source>
</evidence>
<keyword evidence="7" id="KW-0560">Oxidoreductase</keyword>
<dbReference type="InterPro" id="IPR013786">
    <property type="entry name" value="AcylCoA_DH/ox_N"/>
</dbReference>
<dbReference type="GO" id="GO:0006631">
    <property type="term" value="P:fatty acid metabolic process"/>
    <property type="evidence" value="ECO:0007669"/>
    <property type="project" value="UniProtKB-ARBA"/>
</dbReference>
<dbReference type="GO" id="GO:0005739">
    <property type="term" value="C:mitochondrion"/>
    <property type="evidence" value="ECO:0007669"/>
    <property type="project" value="UniProtKB-SubCell"/>
</dbReference>
<keyword evidence="4" id="KW-0285">Flavoprotein</keyword>
<keyword evidence="8" id="KW-0496">Mitochondrion</keyword>
<dbReference type="FunFam" id="1.10.540.10:FF:000001">
    <property type="entry name" value="Very long-chain-specific acyl-CoA dehydrogenase, mitochondrial"/>
    <property type="match status" value="1"/>
</dbReference>
<evidence type="ECO:0000256" key="3">
    <source>
        <dbReference type="ARBA" id="ARBA00009347"/>
    </source>
</evidence>
<evidence type="ECO:0000259" key="13">
    <source>
        <dbReference type="Pfam" id="PF21343"/>
    </source>
</evidence>
<dbReference type="Pfam" id="PF21343">
    <property type="entry name" value="ACAD9-ACADV_C"/>
    <property type="match status" value="1"/>
</dbReference>
<evidence type="ECO:0000256" key="7">
    <source>
        <dbReference type="ARBA" id="ARBA00023002"/>
    </source>
</evidence>
<proteinExistence type="inferred from homology"/>
<dbReference type="Gene3D" id="2.40.110.10">
    <property type="entry name" value="Butyryl-CoA Dehydrogenase, subunit A, domain 2"/>
    <property type="match status" value="1"/>
</dbReference>
<keyword evidence="6" id="KW-0809">Transit peptide</keyword>
<feature type="domain" description="ACAD9/ACADV-like C-terminal" evidence="13">
    <location>
        <begin position="510"/>
        <end position="599"/>
    </location>
</feature>
<dbReference type="Pfam" id="PF00441">
    <property type="entry name" value="Acyl-CoA_dh_1"/>
    <property type="match status" value="1"/>
</dbReference>
<evidence type="ECO:0000256" key="6">
    <source>
        <dbReference type="ARBA" id="ARBA00022946"/>
    </source>
</evidence>
<dbReference type="InterPro" id="IPR049448">
    <property type="entry name" value="ACAD9/ACADV-like_C"/>
</dbReference>
<gene>
    <name evidence="14" type="ORF">METZ01_LOCUS17923</name>
</gene>
<evidence type="ECO:0000256" key="5">
    <source>
        <dbReference type="ARBA" id="ARBA00022827"/>
    </source>
</evidence>
<comment type="cofactor">
    <cofactor evidence="1">
        <name>FAD</name>
        <dbReference type="ChEBI" id="CHEBI:57692"/>
    </cofactor>
</comment>
<dbReference type="InterPro" id="IPR037069">
    <property type="entry name" value="AcylCoA_DH/ox_N_sf"/>
</dbReference>
<dbReference type="EMBL" id="UINC01000950">
    <property type="protein sequence ID" value="SUZ65069.1"/>
    <property type="molecule type" value="Genomic_DNA"/>
</dbReference>
<dbReference type="Pfam" id="PF02770">
    <property type="entry name" value="Acyl-CoA_dh_M"/>
    <property type="match status" value="1"/>
</dbReference>
<feature type="domain" description="Acyl-CoA oxidase/dehydrogenase middle" evidence="11">
    <location>
        <begin position="171"/>
        <end position="271"/>
    </location>
</feature>
<evidence type="ECO:0000259" key="10">
    <source>
        <dbReference type="Pfam" id="PF00441"/>
    </source>
</evidence>
<dbReference type="InterPro" id="IPR036250">
    <property type="entry name" value="AcylCo_DH-like_C"/>
</dbReference>
<dbReference type="PANTHER" id="PTHR43884:SF9">
    <property type="entry name" value="COMPLEX I ASSEMBLY FACTOR ACAD9, MITOCHONDRIAL"/>
    <property type="match status" value="1"/>
</dbReference>
<evidence type="ECO:0000313" key="14">
    <source>
        <dbReference type="EMBL" id="SUZ65069.1"/>
    </source>
</evidence>
<dbReference type="GO" id="GO:0050660">
    <property type="term" value="F:flavin adenine dinucleotide binding"/>
    <property type="evidence" value="ECO:0007669"/>
    <property type="project" value="InterPro"/>
</dbReference>
<sequence length="633" mass="70306">MSQESKKSLATEQEARQVAEAARETEWKNRSFARELYNGKLDLSLVHPLPKPDPEVEARAQPFLEKLEEFTRKHIDGDAIDRDRWVPQEVLDGLAEIGAFGIKIPVEYGGLGLSQYQYNKALAIVSSRCASTGAFLSAHQSIGAPQPLLYFGTEEQKRKYLPRLASGALSAFALTEQDVGSDPANLSTHAELSDDGEHWILNGTKLWCTNGPRADIIVVMVRTPAREDVRSRKPITAFIVETAWEGVEVAQTCTFMGLNGLSNGVLTFNDVKVPKENLLWGEGKGLKLALITLNTGRLSIPAFCATGAKGALLVSRQWAAERFQWGAPVGKHGAVAQMLGKMTANTFALDSVVELTALMADAKTFDIRLEAAIAKMWNSETSFKVTDDAIQIRGGRGYERADSLRERGEYPFPLERGFRDSRINMIFEGSSEIMRLFIAREAVDSHLSVAGDLIDPKAPMSRRLAALVRSGRHYAVWYPSRWLTWGRWPRYGEFGPLAKHLRYANRASGRLARSIFYAMIRFGPGLERKQAVLGRIVEIGAELFVMVATTVRAKALVDENPSDRSPYQLADVFCRHARTRIRERFRHLFANDDVVTYQVAQDAMKGTFEWLEEGLLTADWAPQPDVGAGDGSG</sequence>
<evidence type="ECO:0000256" key="4">
    <source>
        <dbReference type="ARBA" id="ARBA00022630"/>
    </source>
</evidence>
<dbReference type="InterPro" id="IPR006091">
    <property type="entry name" value="Acyl-CoA_Oxase/DH_mid-dom"/>
</dbReference>
<feature type="domain" description="Acyl-CoA dehydrogenase/oxidase C-terminal" evidence="10">
    <location>
        <begin position="283"/>
        <end position="441"/>
    </location>
</feature>
<evidence type="ECO:0000256" key="8">
    <source>
        <dbReference type="ARBA" id="ARBA00023128"/>
    </source>
</evidence>
<dbReference type="InterPro" id="IPR009100">
    <property type="entry name" value="AcylCoA_DH/oxidase_NM_dom_sf"/>
</dbReference>
<organism evidence="14">
    <name type="scientific">marine metagenome</name>
    <dbReference type="NCBI Taxonomy" id="408172"/>
    <lineage>
        <taxon>unclassified sequences</taxon>
        <taxon>metagenomes</taxon>
        <taxon>ecological metagenomes</taxon>
    </lineage>
</organism>
<dbReference type="InterPro" id="IPR046373">
    <property type="entry name" value="Acyl-CoA_Oxase/DH_mid-dom_sf"/>
</dbReference>
<dbReference type="SUPFAM" id="SSF56645">
    <property type="entry name" value="Acyl-CoA dehydrogenase NM domain-like"/>
    <property type="match status" value="1"/>
</dbReference>
<dbReference type="Gene3D" id="1.20.140.10">
    <property type="entry name" value="Butyryl-CoA Dehydrogenase, subunit A, domain 3"/>
    <property type="match status" value="2"/>
</dbReference>
<dbReference type="AlphaFoldDB" id="A0A381PG18"/>
<comment type="subcellular location">
    <subcellularLocation>
        <location evidence="2">Mitochondrion</location>
    </subcellularLocation>
</comment>
<evidence type="ECO:0000259" key="11">
    <source>
        <dbReference type="Pfam" id="PF02770"/>
    </source>
</evidence>
<dbReference type="InterPro" id="IPR009075">
    <property type="entry name" value="AcylCo_DH/oxidase_C"/>
</dbReference>
<dbReference type="SUPFAM" id="SSF47203">
    <property type="entry name" value="Acyl-CoA dehydrogenase C-terminal domain-like"/>
    <property type="match status" value="1"/>
</dbReference>
<dbReference type="GO" id="GO:0003995">
    <property type="term" value="F:acyl-CoA dehydrogenase activity"/>
    <property type="evidence" value="ECO:0007669"/>
    <property type="project" value="TreeGrafter"/>
</dbReference>
<comment type="similarity">
    <text evidence="3">Belongs to the acyl-CoA dehydrogenase family.</text>
</comment>
<feature type="non-terminal residue" evidence="14">
    <location>
        <position position="1"/>
    </location>
</feature>
<dbReference type="Pfam" id="PF02771">
    <property type="entry name" value="Acyl-CoA_dh_N"/>
    <property type="match status" value="1"/>
</dbReference>
<dbReference type="Gene3D" id="1.10.540.10">
    <property type="entry name" value="Acyl-CoA dehydrogenase/oxidase, N-terminal domain"/>
    <property type="match status" value="1"/>
</dbReference>
<protein>
    <recommendedName>
        <fullName evidence="15">Acyl-CoA dehydrogenase</fullName>
    </recommendedName>
</protein>
<evidence type="ECO:0008006" key="15">
    <source>
        <dbReference type="Google" id="ProtNLM"/>
    </source>
</evidence>
<keyword evidence="5" id="KW-0274">FAD</keyword>
<name>A0A381PG18_9ZZZZ</name>
<feature type="non-terminal residue" evidence="14">
    <location>
        <position position="633"/>
    </location>
</feature>
<feature type="domain" description="Acyl-CoA dehydrogenase/oxidase N-terminal" evidence="12">
    <location>
        <begin position="62"/>
        <end position="167"/>
    </location>
</feature>
<dbReference type="PANTHER" id="PTHR43884">
    <property type="entry name" value="ACYL-COA DEHYDROGENASE"/>
    <property type="match status" value="1"/>
</dbReference>
<reference evidence="14" key="1">
    <citation type="submission" date="2018-05" db="EMBL/GenBank/DDBJ databases">
        <authorList>
            <person name="Lanie J.A."/>
            <person name="Ng W.-L."/>
            <person name="Kazmierczak K.M."/>
            <person name="Andrzejewski T.M."/>
            <person name="Davidsen T.M."/>
            <person name="Wayne K.J."/>
            <person name="Tettelin H."/>
            <person name="Glass J.I."/>
            <person name="Rusch D."/>
            <person name="Podicherti R."/>
            <person name="Tsui H.-C.T."/>
            <person name="Winkler M.E."/>
        </authorList>
    </citation>
    <scope>NUCLEOTIDE SEQUENCE</scope>
</reference>
<evidence type="ECO:0000256" key="9">
    <source>
        <dbReference type="SAM" id="MobiDB-lite"/>
    </source>
</evidence>
<feature type="region of interest" description="Disordered" evidence="9">
    <location>
        <begin position="1"/>
        <end position="25"/>
    </location>
</feature>
<accession>A0A381PG18</accession>